<feature type="compositionally biased region" description="Basic and acidic residues" evidence="9">
    <location>
        <begin position="239"/>
        <end position="264"/>
    </location>
</feature>
<gene>
    <name evidence="10" type="primary">GTF2F1</name>
    <name evidence="10" type="ORF">Ciccas_006593</name>
</gene>
<keyword evidence="6 8" id="KW-0539">Nucleus</keyword>
<evidence type="ECO:0000256" key="7">
    <source>
        <dbReference type="ARBA" id="ARBA00025232"/>
    </source>
</evidence>
<dbReference type="SUPFAM" id="SSF46785">
    <property type="entry name" value="Winged helix' DNA-binding domain"/>
    <property type="match status" value="1"/>
</dbReference>
<comment type="subcellular location">
    <subcellularLocation>
        <location evidence="1 8">Nucleus</location>
    </subcellularLocation>
</comment>
<dbReference type="SUPFAM" id="SSF50916">
    <property type="entry name" value="Rap30/74 interaction domains"/>
    <property type="match status" value="1"/>
</dbReference>
<dbReference type="InterPro" id="IPR036390">
    <property type="entry name" value="WH_DNA-bd_sf"/>
</dbReference>
<dbReference type="InterPro" id="IPR036388">
    <property type="entry name" value="WH-like_DNA-bd_sf"/>
</dbReference>
<evidence type="ECO:0000256" key="2">
    <source>
        <dbReference type="ARBA" id="ARBA00005249"/>
    </source>
</evidence>
<feature type="compositionally biased region" description="Basic residues" evidence="9">
    <location>
        <begin position="265"/>
        <end position="286"/>
    </location>
</feature>
<comment type="function">
    <text evidence="7 8">TFIIF is a general transcription initiation factor that binds to RNA polymerase II and helps to recruit it to the initiation complex in collaboration with TFIIB. It promotes transcription elongation.</text>
</comment>
<keyword evidence="4 8" id="KW-0238">DNA-binding</keyword>
<feature type="compositionally biased region" description="Basic and acidic residues" evidence="9">
    <location>
        <begin position="472"/>
        <end position="489"/>
    </location>
</feature>
<dbReference type="PANTHER" id="PTHR13011">
    <property type="entry name" value="TFIIF-ALPHA"/>
    <property type="match status" value="1"/>
</dbReference>
<dbReference type="Pfam" id="PF05793">
    <property type="entry name" value="TFIIF_alpha"/>
    <property type="match status" value="1"/>
</dbReference>
<evidence type="ECO:0000256" key="9">
    <source>
        <dbReference type="SAM" id="MobiDB-lite"/>
    </source>
</evidence>
<feature type="region of interest" description="Disordered" evidence="9">
    <location>
        <begin position="232"/>
        <end position="496"/>
    </location>
</feature>
<dbReference type="AlphaFoldDB" id="A0ABD2Q6J2"/>
<feature type="compositionally biased region" description="Polar residues" evidence="9">
    <location>
        <begin position="456"/>
        <end position="471"/>
    </location>
</feature>
<evidence type="ECO:0000256" key="8">
    <source>
        <dbReference type="RuleBase" id="RU366044"/>
    </source>
</evidence>
<comment type="caution">
    <text evidence="10">The sequence shown here is derived from an EMBL/GenBank/DDBJ whole genome shotgun (WGS) entry which is preliminary data.</text>
</comment>
<proteinExistence type="inferred from homology"/>
<dbReference type="EMBL" id="JBJKFK010000907">
    <property type="protein sequence ID" value="KAL3314787.1"/>
    <property type="molecule type" value="Genomic_DNA"/>
</dbReference>
<feature type="compositionally biased region" description="Basic and acidic residues" evidence="9">
    <location>
        <begin position="369"/>
        <end position="380"/>
    </location>
</feature>
<feature type="region of interest" description="Disordered" evidence="9">
    <location>
        <begin position="49"/>
        <end position="73"/>
    </location>
</feature>
<dbReference type="PANTHER" id="PTHR13011:SF0">
    <property type="entry name" value="GENERAL TRANSCRIPTION FACTOR IIF SUBUNIT 1"/>
    <property type="match status" value="1"/>
</dbReference>
<dbReference type="InterPro" id="IPR011039">
    <property type="entry name" value="TFIIF_interaction"/>
</dbReference>
<evidence type="ECO:0000256" key="3">
    <source>
        <dbReference type="ARBA" id="ARBA00023015"/>
    </source>
</evidence>
<comment type="similarity">
    <text evidence="2 8">Belongs to the TFIIF alpha subunit family.</text>
</comment>
<dbReference type="GO" id="GO:0005634">
    <property type="term" value="C:nucleus"/>
    <property type="evidence" value="ECO:0007669"/>
    <property type="project" value="UniProtKB-SubCell"/>
</dbReference>
<accession>A0ABD2Q6J2</accession>
<keyword evidence="11" id="KW-1185">Reference proteome</keyword>
<sequence>MQVRVPSRKDKRFSVLRFHASDNVKLASQSTSSTEVFMQRENNLRQFKGGLPQMDQTNKTGAGSEFNKDAKQEARLRKLGHSSGIQSYRAEDQPWLMTVGKGSNSRRFRGVKEGTVSDNVQYFMFCQTKDGNFDAYPIQDWYKMSAEVSYRYLKDEEAEAEFSKLNKTKNLFNVMVKKKIEGNNDADDEDTKKGSKSNGTSKTKKNARKSFKLTDLEDIAASDMDDDLEEFENVTTEGGEDRKELTAEEKVKKRQEKMEREQKKLKAKLLARKRQNVKQRKRKQRKNRGDPFDSNEEGDSDYLNDEVEDESDPDDHLGDEVDYMTNSSSDEDNLSDEEREKLYEAPGVDEEAGLKALLTDISSSEDEDEAKKQKTETAKTEEEEEASGVEESGDRKRKAQSGKKKRSSSSESAGASSGGSDSGDESSTSEDSSGDSNELDEEDFDAKNTKKLELLQQLSRNVMKSSEATSSEDSKRPEPAKKSRTDESSQHQTPESDLMQAVKKYLHRKPITVTDLLRKIKSKKLVPSNVNVQVALANVLKQVVPVKTIINGQPVLYLK</sequence>
<feature type="region of interest" description="Disordered" evidence="9">
    <location>
        <begin position="183"/>
        <end position="206"/>
    </location>
</feature>
<evidence type="ECO:0000256" key="4">
    <source>
        <dbReference type="ARBA" id="ARBA00023125"/>
    </source>
</evidence>
<dbReference type="GO" id="GO:0003677">
    <property type="term" value="F:DNA binding"/>
    <property type="evidence" value="ECO:0007669"/>
    <property type="project" value="UniProtKB-KW"/>
</dbReference>
<evidence type="ECO:0000256" key="5">
    <source>
        <dbReference type="ARBA" id="ARBA00023163"/>
    </source>
</evidence>
<feature type="compositionally biased region" description="Acidic residues" evidence="9">
    <location>
        <begin position="293"/>
        <end position="313"/>
    </location>
</feature>
<keyword evidence="3 8" id="KW-0805">Transcription regulation</keyword>
<name>A0ABD2Q6J2_9PLAT</name>
<keyword evidence="5 8" id="KW-0804">Transcription</keyword>
<dbReference type="Gene3D" id="1.10.10.10">
    <property type="entry name" value="Winged helix-like DNA-binding domain superfamily/Winged helix DNA-binding domain"/>
    <property type="match status" value="1"/>
</dbReference>
<protein>
    <recommendedName>
        <fullName evidence="8">Transcription initiation factor IIF subunit alpha</fullName>
    </recommendedName>
</protein>
<reference evidence="10 11" key="1">
    <citation type="submission" date="2024-11" db="EMBL/GenBank/DDBJ databases">
        <title>Adaptive evolution of stress response genes in parasites aligns with host niche diversity.</title>
        <authorList>
            <person name="Hahn C."/>
            <person name="Resl P."/>
        </authorList>
    </citation>
    <scope>NUCLEOTIDE SEQUENCE [LARGE SCALE GENOMIC DNA]</scope>
    <source>
        <strain evidence="10">EGGRZ-B1_66</strain>
        <tissue evidence="10">Body</tissue>
    </source>
</reference>
<evidence type="ECO:0000256" key="1">
    <source>
        <dbReference type="ARBA" id="ARBA00004123"/>
    </source>
</evidence>
<dbReference type="InterPro" id="IPR008851">
    <property type="entry name" value="TFIIF-alpha"/>
</dbReference>
<evidence type="ECO:0000313" key="11">
    <source>
        <dbReference type="Proteomes" id="UP001626550"/>
    </source>
</evidence>
<organism evidence="10 11">
    <name type="scientific">Cichlidogyrus casuarinus</name>
    <dbReference type="NCBI Taxonomy" id="1844966"/>
    <lineage>
        <taxon>Eukaryota</taxon>
        <taxon>Metazoa</taxon>
        <taxon>Spiralia</taxon>
        <taxon>Lophotrochozoa</taxon>
        <taxon>Platyhelminthes</taxon>
        <taxon>Monogenea</taxon>
        <taxon>Monopisthocotylea</taxon>
        <taxon>Dactylogyridea</taxon>
        <taxon>Ancyrocephalidae</taxon>
        <taxon>Cichlidogyrus</taxon>
    </lineage>
</organism>
<feature type="compositionally biased region" description="Basic residues" evidence="9">
    <location>
        <begin position="395"/>
        <end position="407"/>
    </location>
</feature>
<dbReference type="Proteomes" id="UP001626550">
    <property type="component" value="Unassembled WGS sequence"/>
</dbReference>
<evidence type="ECO:0000256" key="6">
    <source>
        <dbReference type="ARBA" id="ARBA00023242"/>
    </source>
</evidence>
<evidence type="ECO:0000313" key="10">
    <source>
        <dbReference type="EMBL" id="KAL3314787.1"/>
    </source>
</evidence>